<keyword evidence="3" id="KW-1185">Reference proteome</keyword>
<reference evidence="2 3" key="1">
    <citation type="submission" date="2019-06" db="EMBL/GenBank/DDBJ databases">
        <authorList>
            <person name="Livingstone P."/>
            <person name="Whitworth D."/>
        </authorList>
    </citation>
    <scope>NUCLEOTIDE SEQUENCE [LARGE SCALE GENOMIC DNA]</scope>
    <source>
        <strain evidence="2 3">AM401</strain>
    </source>
</reference>
<evidence type="ECO:0000313" key="3">
    <source>
        <dbReference type="Proteomes" id="UP000315369"/>
    </source>
</evidence>
<gene>
    <name evidence="2" type="ORF">FJV41_44135</name>
</gene>
<protein>
    <submittedName>
        <fullName evidence="2">Uncharacterized protein</fullName>
    </submittedName>
</protein>
<evidence type="ECO:0000256" key="1">
    <source>
        <dbReference type="SAM" id="MobiDB-lite"/>
    </source>
</evidence>
<comment type="caution">
    <text evidence="2">The sequence shown here is derived from an EMBL/GenBank/DDBJ whole genome shotgun (WGS) entry which is preliminary data.</text>
</comment>
<feature type="region of interest" description="Disordered" evidence="1">
    <location>
        <begin position="1"/>
        <end position="73"/>
    </location>
</feature>
<dbReference type="EMBL" id="VIFM01000335">
    <property type="protein sequence ID" value="TQF09536.1"/>
    <property type="molecule type" value="Genomic_DNA"/>
</dbReference>
<organism evidence="2 3">
    <name type="scientific">Myxococcus llanfairpwllgwyngyllgogerychwyrndrobwllllantysiliogogogochensis</name>
    <dbReference type="NCBI Taxonomy" id="2590453"/>
    <lineage>
        <taxon>Bacteria</taxon>
        <taxon>Pseudomonadati</taxon>
        <taxon>Myxococcota</taxon>
        <taxon>Myxococcia</taxon>
        <taxon>Myxococcales</taxon>
        <taxon>Cystobacterineae</taxon>
        <taxon>Myxococcaceae</taxon>
        <taxon>Myxococcus</taxon>
    </lineage>
</organism>
<evidence type="ECO:0000313" key="2">
    <source>
        <dbReference type="EMBL" id="TQF09536.1"/>
    </source>
</evidence>
<name>A0A540WKJ6_9BACT</name>
<dbReference type="OrthoDB" id="9151591at2"/>
<sequence>MSIGSATSIKRFINQPKTEEKLPTPRCQPDASKPSPIQTLGGSPSSFESQKPKSPTNIKPDPTGAIGPTGPMTEAQKYDYYKSIIEQKGDFDSGTDKRNLLAFRSPTAYDANYGKGSYDDTMVMLWKDKDGNKHVKTYHANTEPSAWIEDHANDVDGDGRGDPARIPEGQYQYEFDKSSPEVGGEKVGLFKAVGEKPWWGFGQVENSPFAVDRDTKHDGSFSTSTGSKKDGGWNVQIHAAHEGDDFWAKSGVGSAGCVSVPNSEFKQLLADMGDEKDFKFTVVNQSSGLVPVDAPPTPLNIPPAPSWAKDAWEKRKRELGM</sequence>
<feature type="compositionally biased region" description="Polar residues" evidence="1">
    <location>
        <begin position="35"/>
        <end position="57"/>
    </location>
</feature>
<proteinExistence type="predicted"/>
<dbReference type="RefSeq" id="WP_141648647.1">
    <property type="nucleotide sequence ID" value="NZ_VIFM01000335.1"/>
</dbReference>
<dbReference type="AlphaFoldDB" id="A0A540WKJ6"/>
<accession>A0A540WKJ6</accession>
<dbReference type="Proteomes" id="UP000315369">
    <property type="component" value="Unassembled WGS sequence"/>
</dbReference>
<feature type="region of interest" description="Disordered" evidence="1">
    <location>
        <begin position="210"/>
        <end position="229"/>
    </location>
</feature>